<feature type="transmembrane region" description="Helical" evidence="9">
    <location>
        <begin position="284"/>
        <end position="308"/>
    </location>
</feature>
<feature type="transmembrane region" description="Helical" evidence="9">
    <location>
        <begin position="216"/>
        <end position="237"/>
    </location>
</feature>
<dbReference type="PIRSF" id="PIRSF006603">
    <property type="entry name" value="DinF"/>
    <property type="match status" value="1"/>
</dbReference>
<evidence type="ECO:0000256" key="4">
    <source>
        <dbReference type="ARBA" id="ARBA00022475"/>
    </source>
</evidence>
<evidence type="ECO:0000256" key="7">
    <source>
        <dbReference type="ARBA" id="ARBA00023136"/>
    </source>
</evidence>
<feature type="transmembrane region" description="Helical" evidence="9">
    <location>
        <begin position="96"/>
        <end position="119"/>
    </location>
</feature>
<dbReference type="NCBIfam" id="TIGR00797">
    <property type="entry name" value="matE"/>
    <property type="match status" value="1"/>
</dbReference>
<evidence type="ECO:0000256" key="6">
    <source>
        <dbReference type="ARBA" id="ARBA00022989"/>
    </source>
</evidence>
<evidence type="ECO:0000256" key="1">
    <source>
        <dbReference type="ARBA" id="ARBA00004651"/>
    </source>
</evidence>
<dbReference type="GO" id="GO:0005886">
    <property type="term" value="C:plasma membrane"/>
    <property type="evidence" value="ECO:0007669"/>
    <property type="project" value="UniProtKB-SubCell"/>
</dbReference>
<reference evidence="10 11" key="1">
    <citation type="submission" date="2020-04" db="EMBL/GenBank/DDBJ databases">
        <title>Knoellia sp. isolate from air conditioner.</title>
        <authorList>
            <person name="Chea S."/>
            <person name="Kim D.-U."/>
        </authorList>
    </citation>
    <scope>NUCLEOTIDE SEQUENCE [LARGE SCALE GENOMIC DNA]</scope>
    <source>
        <strain evidence="10 11">DB2414S</strain>
    </source>
</reference>
<keyword evidence="5 9" id="KW-0812">Transmembrane</keyword>
<dbReference type="Proteomes" id="UP000588586">
    <property type="component" value="Unassembled WGS sequence"/>
</dbReference>
<name>A0A849HEC8_9MICO</name>
<evidence type="ECO:0000313" key="10">
    <source>
        <dbReference type="EMBL" id="NNM48096.1"/>
    </source>
</evidence>
<feature type="region of interest" description="Disordered" evidence="8">
    <location>
        <begin position="1"/>
        <end position="46"/>
    </location>
</feature>
<evidence type="ECO:0000256" key="9">
    <source>
        <dbReference type="SAM" id="Phobius"/>
    </source>
</evidence>
<dbReference type="GO" id="GO:0042910">
    <property type="term" value="F:xenobiotic transmembrane transporter activity"/>
    <property type="evidence" value="ECO:0007669"/>
    <property type="project" value="InterPro"/>
</dbReference>
<keyword evidence="4" id="KW-1003">Cell membrane</keyword>
<dbReference type="PANTHER" id="PTHR42893:SF46">
    <property type="entry name" value="PROTEIN DETOXIFICATION 44, CHLOROPLASTIC"/>
    <property type="match status" value="1"/>
</dbReference>
<keyword evidence="3" id="KW-0813">Transport</keyword>
<feature type="transmembrane region" description="Helical" evidence="9">
    <location>
        <begin position="140"/>
        <end position="163"/>
    </location>
</feature>
<dbReference type="CDD" id="cd13136">
    <property type="entry name" value="MATE_DinF_like"/>
    <property type="match status" value="1"/>
</dbReference>
<dbReference type="AlphaFoldDB" id="A0A849HEC8"/>
<organism evidence="10 11">
    <name type="scientific">Knoellia koreensis</name>
    <dbReference type="NCBI Taxonomy" id="2730921"/>
    <lineage>
        <taxon>Bacteria</taxon>
        <taxon>Bacillati</taxon>
        <taxon>Actinomycetota</taxon>
        <taxon>Actinomycetes</taxon>
        <taxon>Micrococcales</taxon>
        <taxon>Intrasporangiaceae</taxon>
        <taxon>Knoellia</taxon>
    </lineage>
</organism>
<evidence type="ECO:0000256" key="2">
    <source>
        <dbReference type="ARBA" id="ARBA00010199"/>
    </source>
</evidence>
<dbReference type="InterPro" id="IPR002528">
    <property type="entry name" value="MATE_fam"/>
</dbReference>
<evidence type="ECO:0000256" key="3">
    <source>
        <dbReference type="ARBA" id="ARBA00022448"/>
    </source>
</evidence>
<evidence type="ECO:0000256" key="8">
    <source>
        <dbReference type="SAM" id="MobiDB-lite"/>
    </source>
</evidence>
<dbReference type="PANTHER" id="PTHR42893">
    <property type="entry name" value="PROTEIN DETOXIFICATION 44, CHLOROPLASTIC-RELATED"/>
    <property type="match status" value="1"/>
</dbReference>
<feature type="transmembrane region" description="Helical" evidence="9">
    <location>
        <begin position="463"/>
        <end position="482"/>
    </location>
</feature>
<protein>
    <submittedName>
        <fullName evidence="10">MATE family efflux transporter</fullName>
    </submittedName>
</protein>
<evidence type="ECO:0000313" key="11">
    <source>
        <dbReference type="Proteomes" id="UP000588586"/>
    </source>
</evidence>
<dbReference type="InterPro" id="IPR048279">
    <property type="entry name" value="MdtK-like"/>
</dbReference>
<feature type="transmembrane region" description="Helical" evidence="9">
    <location>
        <begin position="396"/>
        <end position="418"/>
    </location>
</feature>
<gene>
    <name evidence="10" type="ORF">HJG52_19090</name>
</gene>
<proteinExistence type="inferred from homology"/>
<feature type="transmembrane region" description="Helical" evidence="9">
    <location>
        <begin position="183"/>
        <end position="204"/>
    </location>
</feature>
<comment type="similarity">
    <text evidence="2">Belongs to the multi antimicrobial extrusion (MATE) (TC 2.A.66.1) family.</text>
</comment>
<evidence type="ECO:0000256" key="5">
    <source>
        <dbReference type="ARBA" id="ARBA00022692"/>
    </source>
</evidence>
<comment type="subcellular location">
    <subcellularLocation>
        <location evidence="1">Cell membrane</location>
        <topology evidence="1">Multi-pass membrane protein</topology>
    </subcellularLocation>
</comment>
<feature type="transmembrane region" description="Helical" evidence="9">
    <location>
        <begin position="363"/>
        <end position="384"/>
    </location>
</feature>
<feature type="compositionally biased region" description="Basic residues" evidence="8">
    <location>
        <begin position="32"/>
        <end position="44"/>
    </location>
</feature>
<dbReference type="Pfam" id="PF01554">
    <property type="entry name" value="MatE"/>
    <property type="match status" value="2"/>
</dbReference>
<keyword evidence="6 9" id="KW-1133">Transmembrane helix</keyword>
<feature type="transmembrane region" description="Helical" evidence="9">
    <location>
        <begin position="430"/>
        <end position="451"/>
    </location>
</feature>
<accession>A0A849HEC8</accession>
<keyword evidence="7 9" id="KW-0472">Membrane</keyword>
<sequence length="499" mass="50778">MVVTASHHANPGRHPTTRIDLHSDGAVPAGSPHRRTTAPSRRARRPDYGDVVVSRAEPSQARAILRLAVPAFLALVAEPLFLLADTAIVGHLGTAQLAGLGVASATLITAANIFVFLAYGTTSIVARQVGAGSERGALEAGIDGTWLAIGLGAVTAAVVALAAEPLCRVFGASDAAIGYAVTYLRISALGIPAMLVALAANGVLRGLQDTRTPLVASIAGFGSNVVLNLVFVYGFGWGIAGSAWGTVIAQTGMATGLVVVLVAHARRAGASLHPHPGRVLAAGLTGIPLLVRTLALRAILLVTTWVAAGLGDVPLAAHQVAMTVWSFLAFALDALAIAAQALTGKALGAGDVEGARAATGLMVRWGVWGGAALGVLVLVAHTLLPGLFTGDEAVRAALAAALVVVAVGQPLAGYVFVVDGVLIGAGDGAWLAKAMAATLVLYLPLVLAVHAAGDRLLSRGAPAALAVLWLAFTAFMAIRAVFFWRRIRGDRWAVAGATR</sequence>
<feature type="transmembrane region" description="Helical" evidence="9">
    <location>
        <begin position="243"/>
        <end position="263"/>
    </location>
</feature>
<feature type="transmembrane region" description="Helical" evidence="9">
    <location>
        <begin position="320"/>
        <end position="342"/>
    </location>
</feature>
<dbReference type="GO" id="GO:0015297">
    <property type="term" value="F:antiporter activity"/>
    <property type="evidence" value="ECO:0007669"/>
    <property type="project" value="InterPro"/>
</dbReference>
<feature type="transmembrane region" description="Helical" evidence="9">
    <location>
        <begin position="64"/>
        <end position="84"/>
    </location>
</feature>
<dbReference type="InterPro" id="IPR044644">
    <property type="entry name" value="DinF-like"/>
</dbReference>
<keyword evidence="11" id="KW-1185">Reference proteome</keyword>
<comment type="caution">
    <text evidence="10">The sequence shown here is derived from an EMBL/GenBank/DDBJ whole genome shotgun (WGS) entry which is preliminary data.</text>
</comment>
<dbReference type="EMBL" id="JABEPQ010000006">
    <property type="protein sequence ID" value="NNM48096.1"/>
    <property type="molecule type" value="Genomic_DNA"/>
</dbReference>